<feature type="compositionally biased region" description="Basic and acidic residues" evidence="1">
    <location>
        <begin position="738"/>
        <end position="753"/>
    </location>
</feature>
<feature type="compositionally biased region" description="Basic and acidic residues" evidence="1">
    <location>
        <begin position="1"/>
        <end position="10"/>
    </location>
</feature>
<feature type="region of interest" description="Disordered" evidence="1">
    <location>
        <begin position="1"/>
        <end position="41"/>
    </location>
</feature>
<evidence type="ECO:0000259" key="2">
    <source>
        <dbReference type="Pfam" id="PF25422"/>
    </source>
</evidence>
<evidence type="ECO:0000313" key="4">
    <source>
        <dbReference type="Proteomes" id="UP000309340"/>
    </source>
</evidence>
<evidence type="ECO:0000256" key="1">
    <source>
        <dbReference type="SAM" id="MobiDB-lite"/>
    </source>
</evidence>
<comment type="caution">
    <text evidence="3">The sequence shown here is derived from an EMBL/GenBank/DDBJ whole genome shotgun (WGS) entry which is preliminary data.</text>
</comment>
<feature type="region of interest" description="Disordered" evidence="1">
    <location>
        <begin position="726"/>
        <end position="831"/>
    </location>
</feature>
<feature type="compositionally biased region" description="Basic and acidic residues" evidence="1">
    <location>
        <begin position="61"/>
        <end position="76"/>
    </location>
</feature>
<feature type="region of interest" description="Disordered" evidence="1">
    <location>
        <begin position="61"/>
        <end position="178"/>
    </location>
</feature>
<protein>
    <recommendedName>
        <fullName evidence="2">DUF7892 domain-containing protein</fullName>
    </recommendedName>
</protein>
<organism evidence="3 4">
    <name type="scientific">Friedmanniomyces simplex</name>
    <dbReference type="NCBI Taxonomy" id="329884"/>
    <lineage>
        <taxon>Eukaryota</taxon>
        <taxon>Fungi</taxon>
        <taxon>Dikarya</taxon>
        <taxon>Ascomycota</taxon>
        <taxon>Pezizomycotina</taxon>
        <taxon>Dothideomycetes</taxon>
        <taxon>Dothideomycetidae</taxon>
        <taxon>Mycosphaerellales</taxon>
        <taxon>Teratosphaeriaceae</taxon>
        <taxon>Friedmanniomyces</taxon>
    </lineage>
</organism>
<feature type="region of interest" description="Disordered" evidence="1">
    <location>
        <begin position="1121"/>
        <end position="1353"/>
    </location>
</feature>
<feature type="region of interest" description="Disordered" evidence="1">
    <location>
        <begin position="1391"/>
        <end position="1450"/>
    </location>
</feature>
<name>A0A4U0XUE9_9PEZI</name>
<feature type="compositionally biased region" description="Low complexity" evidence="1">
    <location>
        <begin position="1292"/>
        <end position="1301"/>
    </location>
</feature>
<sequence>MEDANSREGSEAPSSEEDFYGPEPRQEEQVDMPALPAHTQVEDQVTLPVLLAHNHVEEPVQAILRDDGYATEDQHKPNGAPAPEAQQPVAEEHVHMNGTANGTTNSADVDDHGDSSSEMDVSASSRSCSPEPQTDSLPQAGAKRKFSDAADAAEGSEKVSEKNPAKKFKRSPTPALATIHRPSPAERLSTELWQHIFLRLSPAVLSRCLRVSKTFHTYLTQNKTQSVAKKDQKKVRVLDSNAIWTEARKNHLSNMPRPLGDHTELSMLQLIGGGTCQFCRRPPVPAPANSPFNSGPGPDGMRVIWPFGIRTCGQCWERNTLKDVEILVSPAATLRFGLAYAFRTPDLHFVPEVQRQQPGGIPSHLRVAKVYYAPHAQEILEERDDIQGFGDGAANEWQKGLATKGKDKMADAARWERWEQQLHNRTDLARVLREYDLPSFPRYLEAAQGRSAGAPHPHFQQLPRPVRNAHEVEESRAARKADIERRCMELEPPLAPAVLQYIESFQAAMQITTPMNDAQWEMLRPRLLAQREAAELLEHQRATQLAALQAAIPSSASDEAFLKPAKEVYDRDYEQAQEPLRKRLGEYADELVNGQWHGGQGLDRDTVPRFAIQVLLHVRKRYMEDKAAGALPAGAQANGATTKQGTPTPEPFLSLDNMKWVYDNKVRTHTDQHRRELFICAGCAEDRKPKWFAFEGLIQHYGAKHTTAFSRGNIVVHWQTADWPADPPFHTNPSPWIRQDRKVSEYKTRDRRGTPHQGGHDGPFVPPSPGVLLSESPLFSPSAHHPGMSNGFHHGQFGASAQQPHGSAPLGSQRTPSFQSRAPSQPAMDPDAQLNQLSADAREVWDTLDGVKDFMECIRIHTVLHHVVERFGERFSVKPTLDLLTDALATHVLMRPMKNAHRLACKICVAGQTDGSAANPSYYARIRNVKLWNVSSLISHFKIMHQPQEGAGGFDWARDMIELPETQLVSELIRTPGMDDEKLALVAAAFPGAFPQPLPRIGLVTEAPPDVGPDSGLANRLLDRLNKKQPQGKKRKGQQANGTAAKGREGSRDLPEPGEDEYDPRKPMYAAKEEDPMAKFDSDVARKAAAPVKTASGAPAFGLAPETLAALSSLTGIVAPSSQHEVGRERSPSVGRAESVTVGPMNGSSNGTGTQPPDISAILASLTGHLQPATNSTPSSTAGDYRAGSAPRPAQGHPYPHAQESPVAYRPSSRRSSGRYAPETATYRTSASPVRYEAPQDLQAALAHNARQYQQNQHHAQPSYTEASPIYTQAQQQRSPPRYRYLYEDEQQQQQMPISSSHPPPPQQGPPIYSGEPAPIQYVQLPEQQQHRQHMQYSYDQHRPAPPPIPSIYVDEYGRPLELIPIPVVDAGPAPVQYMGHPYEQQQQVQYARRPEPGHGPGAGPGAGPGPGPMAYGQAPPQYQPMYFAAADGGGRQQQQQQQVYYEPASQANGYGARYAAVYEEGGRSSVPRG</sequence>
<dbReference type="Proteomes" id="UP000309340">
    <property type="component" value="Unassembled WGS sequence"/>
</dbReference>
<dbReference type="Pfam" id="PF25422">
    <property type="entry name" value="DUF7892"/>
    <property type="match status" value="1"/>
</dbReference>
<feature type="region of interest" description="Disordered" evidence="1">
    <location>
        <begin position="1025"/>
        <end position="1065"/>
    </location>
</feature>
<reference evidence="3 4" key="1">
    <citation type="submission" date="2017-03" db="EMBL/GenBank/DDBJ databases">
        <title>Genomes of endolithic fungi from Antarctica.</title>
        <authorList>
            <person name="Coleine C."/>
            <person name="Masonjones S."/>
            <person name="Stajich J.E."/>
        </authorList>
    </citation>
    <scope>NUCLEOTIDE SEQUENCE [LARGE SCALE GENOMIC DNA]</scope>
    <source>
        <strain evidence="3 4">CCFEE 5184</strain>
    </source>
</reference>
<dbReference type="InterPro" id="IPR036047">
    <property type="entry name" value="F-box-like_dom_sf"/>
</dbReference>
<feature type="compositionally biased region" description="Polar residues" evidence="1">
    <location>
        <begin position="1146"/>
        <end position="1157"/>
    </location>
</feature>
<feature type="compositionally biased region" description="Polar residues" evidence="1">
    <location>
        <begin position="1172"/>
        <end position="1182"/>
    </location>
</feature>
<dbReference type="InterPro" id="IPR057214">
    <property type="entry name" value="DUF7892"/>
</dbReference>
<feature type="domain" description="DUF7892" evidence="2">
    <location>
        <begin position="831"/>
        <end position="989"/>
    </location>
</feature>
<feature type="compositionally biased region" description="Basic and acidic residues" evidence="1">
    <location>
        <begin position="155"/>
        <end position="164"/>
    </location>
</feature>
<accession>A0A4U0XUE9</accession>
<feature type="compositionally biased region" description="Polar residues" evidence="1">
    <location>
        <begin position="128"/>
        <end position="137"/>
    </location>
</feature>
<feature type="compositionally biased region" description="Polar residues" evidence="1">
    <location>
        <begin position="799"/>
        <end position="823"/>
    </location>
</feature>
<feature type="compositionally biased region" description="Polar residues" evidence="1">
    <location>
        <begin position="98"/>
        <end position="107"/>
    </location>
</feature>
<dbReference type="EMBL" id="NAJQ01000053">
    <property type="protein sequence ID" value="TKA81344.1"/>
    <property type="molecule type" value="Genomic_DNA"/>
</dbReference>
<feature type="compositionally biased region" description="Polar residues" evidence="1">
    <location>
        <begin position="1251"/>
        <end position="1279"/>
    </location>
</feature>
<feature type="compositionally biased region" description="Basic and acidic residues" evidence="1">
    <location>
        <begin position="1046"/>
        <end position="1055"/>
    </location>
</feature>
<proteinExistence type="predicted"/>
<dbReference type="SUPFAM" id="SSF81383">
    <property type="entry name" value="F-box domain"/>
    <property type="match status" value="1"/>
</dbReference>
<keyword evidence="4" id="KW-1185">Reference proteome</keyword>
<dbReference type="STRING" id="329884.A0A4U0XUE9"/>
<evidence type="ECO:0000313" key="3">
    <source>
        <dbReference type="EMBL" id="TKA81344.1"/>
    </source>
</evidence>
<dbReference type="OrthoDB" id="2322499at2759"/>
<feature type="compositionally biased region" description="Gly residues" evidence="1">
    <location>
        <begin position="1399"/>
        <end position="1409"/>
    </location>
</feature>
<feature type="compositionally biased region" description="Low complexity" evidence="1">
    <location>
        <begin position="116"/>
        <end position="127"/>
    </location>
</feature>
<gene>
    <name evidence="3" type="ORF">B0A55_02756</name>
</gene>